<dbReference type="Pfam" id="PF02643">
    <property type="entry name" value="DUF192"/>
    <property type="match status" value="1"/>
</dbReference>
<proteinExistence type="predicted"/>
<protein>
    <submittedName>
        <fullName evidence="2">DUF192 domain-containing protein</fullName>
    </submittedName>
</protein>
<evidence type="ECO:0000256" key="1">
    <source>
        <dbReference type="SAM" id="SignalP"/>
    </source>
</evidence>
<dbReference type="InterPro" id="IPR003795">
    <property type="entry name" value="DUF192"/>
</dbReference>
<feature type="signal peptide" evidence="1">
    <location>
        <begin position="1"/>
        <end position="35"/>
    </location>
</feature>
<organism evidence="2 3">
    <name type="scientific">Cellulosimicrobium composti</name>
    <dbReference type="NCBI Taxonomy" id="2672572"/>
    <lineage>
        <taxon>Bacteria</taxon>
        <taxon>Bacillati</taxon>
        <taxon>Actinomycetota</taxon>
        <taxon>Actinomycetes</taxon>
        <taxon>Micrococcales</taxon>
        <taxon>Promicromonosporaceae</taxon>
        <taxon>Cellulosimicrobium</taxon>
    </lineage>
</organism>
<dbReference type="EMBL" id="JAAFAN010000048">
    <property type="protein sequence ID" value="NDO90511.1"/>
    <property type="molecule type" value="Genomic_DNA"/>
</dbReference>
<dbReference type="PANTHER" id="PTHR37953">
    <property type="entry name" value="UPF0127 PROTEIN MJ1496"/>
    <property type="match status" value="1"/>
</dbReference>
<reference evidence="2 3" key="1">
    <citation type="journal article" date="2021" name="Arch. Microbiol.">
        <title>Cellulosimicrobium fucosivorans sp. nov., isolated from San Elijo Lagoon, contains a fucose metabolic pathway linked to carotenoid production.</title>
        <authorList>
            <person name="Aviles F.A."/>
            <person name="Kyndt J.A."/>
        </authorList>
    </citation>
    <scope>NUCLEOTIDE SEQUENCE [LARGE SCALE GENOMIC DNA]</scope>
    <source>
        <strain evidence="2 3">SE3</strain>
    </source>
</reference>
<dbReference type="Gene3D" id="2.60.120.1140">
    <property type="entry name" value="Protein of unknown function DUF192"/>
    <property type="match status" value="1"/>
</dbReference>
<evidence type="ECO:0000313" key="2">
    <source>
        <dbReference type="EMBL" id="NDO90511.1"/>
    </source>
</evidence>
<keyword evidence="3" id="KW-1185">Reference proteome</keyword>
<sequence>MSASGAGRARRTSAARVAVLVGVLGGALAPGACDAEPEPEATVEVGDAVFVVELATSVAEQKEGLAGRTDVPAGTGMLFPFPERAEHQMWMAGMEVPVDVAWIDGDRVVGVVTLVPCTEHDQTTCPRWTAPAPATALLEVPAGALRDVDPGDEIEVRETA</sequence>
<dbReference type="PANTHER" id="PTHR37953:SF1">
    <property type="entry name" value="UPF0127 PROTEIN MJ1496"/>
    <property type="match status" value="1"/>
</dbReference>
<accession>A0ABX0BEG4</accession>
<dbReference type="Proteomes" id="UP000471672">
    <property type="component" value="Unassembled WGS sequence"/>
</dbReference>
<dbReference type="InterPro" id="IPR038695">
    <property type="entry name" value="Saro_0823-like_sf"/>
</dbReference>
<evidence type="ECO:0000313" key="3">
    <source>
        <dbReference type="Proteomes" id="UP000471672"/>
    </source>
</evidence>
<dbReference type="RefSeq" id="WP_162290123.1">
    <property type="nucleotide sequence ID" value="NZ_JAAFAN010000048.1"/>
</dbReference>
<feature type="chain" id="PRO_5047504397" evidence="1">
    <location>
        <begin position="36"/>
        <end position="160"/>
    </location>
</feature>
<gene>
    <name evidence="2" type="ORF">GYH36_13755</name>
</gene>
<comment type="caution">
    <text evidence="2">The sequence shown here is derived from an EMBL/GenBank/DDBJ whole genome shotgun (WGS) entry which is preliminary data.</text>
</comment>
<keyword evidence="1" id="KW-0732">Signal</keyword>
<name>A0ABX0BEG4_9MICO</name>